<dbReference type="InterPro" id="IPR029058">
    <property type="entry name" value="AB_hydrolase_fold"/>
</dbReference>
<evidence type="ECO:0000313" key="1">
    <source>
        <dbReference type="EMBL" id="MST71742.1"/>
    </source>
</evidence>
<evidence type="ECO:0000313" key="2">
    <source>
        <dbReference type="Proteomes" id="UP000469325"/>
    </source>
</evidence>
<accession>A0A6N7X898</accession>
<comment type="caution">
    <text evidence="1">The sequence shown here is derived from an EMBL/GenBank/DDBJ whole genome shotgun (WGS) entry which is preliminary data.</text>
</comment>
<keyword evidence="2" id="KW-1185">Reference proteome</keyword>
<dbReference type="Gene3D" id="3.40.50.1820">
    <property type="entry name" value="alpha/beta hydrolase"/>
    <property type="match status" value="1"/>
</dbReference>
<dbReference type="AlphaFoldDB" id="A0A6N7X898"/>
<dbReference type="EMBL" id="VUNC01000001">
    <property type="protein sequence ID" value="MST71742.1"/>
    <property type="molecule type" value="Genomic_DNA"/>
</dbReference>
<dbReference type="Proteomes" id="UP000469325">
    <property type="component" value="Unassembled WGS sequence"/>
</dbReference>
<organism evidence="1 2">
    <name type="scientific">Olsenella porci</name>
    <dbReference type="NCBI Taxonomy" id="2652279"/>
    <lineage>
        <taxon>Bacteria</taxon>
        <taxon>Bacillati</taxon>
        <taxon>Actinomycetota</taxon>
        <taxon>Coriobacteriia</taxon>
        <taxon>Coriobacteriales</taxon>
        <taxon>Atopobiaceae</taxon>
        <taxon>Olsenella</taxon>
    </lineage>
</organism>
<reference evidence="1 2" key="1">
    <citation type="submission" date="2019-08" db="EMBL/GenBank/DDBJ databases">
        <title>In-depth cultivation of the pig gut microbiome towards novel bacterial diversity and tailored functional studies.</title>
        <authorList>
            <person name="Wylensek D."/>
            <person name="Hitch T.C.A."/>
            <person name="Clavel T."/>
        </authorList>
    </citation>
    <scope>NUCLEOTIDE SEQUENCE [LARGE SCALE GENOMIC DNA]</scope>
    <source>
        <strain evidence="1 2">CA-Schmier-601-WT-1</strain>
    </source>
</reference>
<name>A0A6N7X898_9ACTN</name>
<proteinExistence type="predicted"/>
<dbReference type="PROSITE" id="PS51318">
    <property type="entry name" value="TAT"/>
    <property type="match status" value="1"/>
</dbReference>
<dbReference type="RefSeq" id="WP_154433499.1">
    <property type="nucleotide sequence ID" value="NZ_VUNC01000001.1"/>
</dbReference>
<dbReference type="InterPro" id="IPR006311">
    <property type="entry name" value="TAT_signal"/>
</dbReference>
<protein>
    <submittedName>
        <fullName evidence="1">Esterase</fullName>
    </submittedName>
</protein>
<gene>
    <name evidence="1" type="ORF">FYJ68_01250</name>
</gene>
<dbReference type="SUPFAM" id="SSF53474">
    <property type="entry name" value="alpha/beta-Hydrolases"/>
    <property type="match status" value="1"/>
</dbReference>
<sequence>MGGKMTRRAFLSAGAVSAGLIGAMGASNLREANSQAATDYSSLALDGSAWQYDSDNDIYYQLGVRYCLSPAAPAIESMGIYAPGAYLSATANSDGSTYTCKLNEDGAVGDYTARDAPIAMPVTTNGYAPQNPPTSYSPDDVKTYTAAGMVYVLAGCRGRSNGTNSDGSEYDGGAPWGVTDLKAAIRCLRHNGNTLPGSTDRIFIFGVSAGGAQSAVVASTGDASEYDPYLQSIGAVTEDGSSDAVCGVACWCPVTSLDSGNEAYEWMMGQFSTDDTRAQGTWTRALSQDMAREFVSYINGSDIEDADGNRLTLSEGGGGIYTSGSYYDQMLSTIEGSLNNFLVDTSFPYSTDDATYNDAQAYIDSLNSDEEWVTYDASSNTATVSGIGAFVKHCKPPTKAVAAFDDPDKSAMENLLMGDHDQDARHFDATMADLMEDNASDYSSLSGYDSSYASDWANDVQTKDALGIEQAARLNMYSPLYYLCPSGDGYGTSTVAPNWRIRSGITQGETSLATELNLALVLAHDSSVSNLDFQTVWAQGHTVAERSGDHTQNLIAWIASSLS</sequence>